<reference evidence="2" key="1">
    <citation type="submission" date="2018-01" db="EMBL/GenBank/DDBJ databases">
        <authorList>
            <person name="Mao J.F."/>
        </authorList>
    </citation>
    <scope>NUCLEOTIDE SEQUENCE</scope>
    <source>
        <strain evidence="2">Huo1</strain>
        <tissue evidence="2">Leaf</tissue>
    </source>
</reference>
<proteinExistence type="predicted"/>
<protein>
    <submittedName>
        <fullName evidence="2">Uncharacterized protein</fullName>
    </submittedName>
</protein>
<dbReference type="EMBL" id="PNBA02000010">
    <property type="protein sequence ID" value="KAG6411494.1"/>
    <property type="molecule type" value="Genomic_DNA"/>
</dbReference>
<evidence type="ECO:0000256" key="1">
    <source>
        <dbReference type="SAM" id="SignalP"/>
    </source>
</evidence>
<feature type="chain" id="PRO_5036459394" evidence="1">
    <location>
        <begin position="22"/>
        <end position="107"/>
    </location>
</feature>
<name>A0A8X8ZPJ8_SALSN</name>
<reference evidence="2" key="2">
    <citation type="submission" date="2020-08" db="EMBL/GenBank/DDBJ databases">
        <title>Plant Genome Project.</title>
        <authorList>
            <person name="Zhang R.-G."/>
        </authorList>
    </citation>
    <scope>NUCLEOTIDE SEQUENCE</scope>
    <source>
        <strain evidence="2">Huo1</strain>
        <tissue evidence="2">Leaf</tissue>
    </source>
</reference>
<feature type="signal peptide" evidence="1">
    <location>
        <begin position="1"/>
        <end position="21"/>
    </location>
</feature>
<keyword evidence="1" id="KW-0732">Signal</keyword>
<dbReference type="Proteomes" id="UP000298416">
    <property type="component" value="Unassembled WGS sequence"/>
</dbReference>
<accession>A0A8X8ZPJ8</accession>
<organism evidence="2">
    <name type="scientific">Salvia splendens</name>
    <name type="common">Scarlet sage</name>
    <dbReference type="NCBI Taxonomy" id="180675"/>
    <lineage>
        <taxon>Eukaryota</taxon>
        <taxon>Viridiplantae</taxon>
        <taxon>Streptophyta</taxon>
        <taxon>Embryophyta</taxon>
        <taxon>Tracheophyta</taxon>
        <taxon>Spermatophyta</taxon>
        <taxon>Magnoliopsida</taxon>
        <taxon>eudicotyledons</taxon>
        <taxon>Gunneridae</taxon>
        <taxon>Pentapetalae</taxon>
        <taxon>asterids</taxon>
        <taxon>lamiids</taxon>
        <taxon>Lamiales</taxon>
        <taxon>Lamiaceae</taxon>
        <taxon>Nepetoideae</taxon>
        <taxon>Mentheae</taxon>
        <taxon>Salviinae</taxon>
        <taxon>Salvia</taxon>
        <taxon>Salvia subgen. Calosphace</taxon>
        <taxon>core Calosphace</taxon>
    </lineage>
</organism>
<sequence length="107" mass="11772">MPRHLICAYLSLIIAAGAAAAMREGAPFKMALFADLHFGEVGVGPERALALNLEHVLGIIFWHIPSKAYEKVAIGTQCVDWCCPHKRMWLCFARHTGAGREARGLSR</sequence>
<gene>
    <name evidence="2" type="ORF">SASPL_129577</name>
</gene>
<evidence type="ECO:0000313" key="2">
    <source>
        <dbReference type="EMBL" id="KAG6411494.1"/>
    </source>
</evidence>
<comment type="caution">
    <text evidence="2">The sequence shown here is derived from an EMBL/GenBank/DDBJ whole genome shotgun (WGS) entry which is preliminary data.</text>
</comment>
<dbReference type="AlphaFoldDB" id="A0A8X8ZPJ8"/>
<keyword evidence="3" id="KW-1185">Reference proteome</keyword>
<evidence type="ECO:0000313" key="3">
    <source>
        <dbReference type="Proteomes" id="UP000298416"/>
    </source>
</evidence>